<dbReference type="EMBL" id="CP011542">
    <property type="protein sequence ID" value="AKK07335.1"/>
    <property type="molecule type" value="Genomic_DNA"/>
</dbReference>
<proteinExistence type="predicted"/>
<feature type="transmembrane region" description="Helical" evidence="1">
    <location>
        <begin position="224"/>
        <end position="246"/>
    </location>
</feature>
<organism evidence="2 3">
    <name type="scientific">Corynebacterium mustelae</name>
    <dbReference type="NCBI Taxonomy" id="571915"/>
    <lineage>
        <taxon>Bacteria</taxon>
        <taxon>Bacillati</taxon>
        <taxon>Actinomycetota</taxon>
        <taxon>Actinomycetes</taxon>
        <taxon>Mycobacteriales</taxon>
        <taxon>Corynebacteriaceae</taxon>
        <taxon>Corynebacterium</taxon>
    </lineage>
</organism>
<sequence length="688" mass="74759">MDTTSDKTRRSGSNSGTALIRCALVMAVLVGAVLSYWSSATLEQVMMPGTNAAIRVQTFAKDGSDPAVIVTDLNDLARSSGGTIYVNIPHPEGKTVYAAGTRTDDWIAHGYTGIFGSPSITVAELSQLPHGDYRQILELTGGRDFYGEVSAYLTEHGAQHEFMVFQPWTLFTGAAALGDLTKLLVGFCVALCVIGVMLNSHADAVRRLHGYGIWKSAIHELKRAAGWAAPIMVALVVVGTVVLGLSTNVYSAIQLAIFNALLIGGSLAVCVGSIVLSLVGLRQLSIVSLLAGKLPGKTVLAGVYAIRVGAGVMALVMLIAAVNHSTEWLRQHSEVQRWANAGEAYALELSGARSADDLLASGRDMATKLREISTEHRLLYAQYNYRGSMPTSGLDRDVMVYNETAARQSLSGPLRDAFINAPHDGQLLWLQPDNLPKETNIAMLQQLSNESIQVDGEWETVIYPAGSSQAFTWETSFDEWINPAETPDPIVAVFPDDNIPVNDRNLTAALTQSDVMLTDYADYQRLQSDEQVGSFIRSADNVASKWASNHQQMSRNTWVYLGGFVAGVLLSFIAALALLYSCLRVLHQRLRASYIHGVWPRGIMWGIAGAEIMTLIVYLAFLWNRGALVRGWTNGPMAGAAEPSLMALFSVPTAAWWFAVVLSIVLSLPVTALWLRRYSINQLIHTRK</sequence>
<protein>
    <recommendedName>
        <fullName evidence="4">ABC transporter permease</fullName>
    </recommendedName>
</protein>
<keyword evidence="1" id="KW-0812">Transmembrane</keyword>
<feature type="transmembrane region" description="Helical" evidence="1">
    <location>
        <begin position="654"/>
        <end position="675"/>
    </location>
</feature>
<dbReference type="Proteomes" id="UP000035199">
    <property type="component" value="Chromosome"/>
</dbReference>
<evidence type="ECO:0000313" key="3">
    <source>
        <dbReference type="Proteomes" id="UP000035199"/>
    </source>
</evidence>
<feature type="transmembrane region" description="Helical" evidence="1">
    <location>
        <begin position="558"/>
        <end position="583"/>
    </location>
</feature>
<feature type="transmembrane region" description="Helical" evidence="1">
    <location>
        <begin position="603"/>
        <end position="623"/>
    </location>
</feature>
<evidence type="ECO:0008006" key="4">
    <source>
        <dbReference type="Google" id="ProtNLM"/>
    </source>
</evidence>
<keyword evidence="1" id="KW-1133">Transmembrane helix</keyword>
<dbReference type="PATRIC" id="fig|571915.4.peg.3270"/>
<name>A0A0G3H3K3_9CORY</name>
<feature type="transmembrane region" description="Helical" evidence="1">
    <location>
        <begin position="299"/>
        <end position="322"/>
    </location>
</feature>
<keyword evidence="3" id="KW-1185">Reference proteome</keyword>
<evidence type="ECO:0000256" key="1">
    <source>
        <dbReference type="SAM" id="Phobius"/>
    </source>
</evidence>
<feature type="transmembrane region" description="Helical" evidence="1">
    <location>
        <begin position="180"/>
        <end position="198"/>
    </location>
</feature>
<feature type="transmembrane region" description="Helical" evidence="1">
    <location>
        <begin position="18"/>
        <end position="37"/>
    </location>
</feature>
<evidence type="ECO:0000313" key="2">
    <source>
        <dbReference type="EMBL" id="AKK07335.1"/>
    </source>
</evidence>
<dbReference type="KEGG" id="cmv:CMUST_15230"/>
<dbReference type="OrthoDB" id="4394355at2"/>
<dbReference type="RefSeq" id="WP_047263181.1">
    <property type="nucleotide sequence ID" value="NZ_CP011542.1"/>
</dbReference>
<accession>A0A0G3H3K3</accession>
<gene>
    <name evidence="2" type="ORF">CMUST_15230</name>
</gene>
<feature type="transmembrane region" description="Helical" evidence="1">
    <location>
        <begin position="252"/>
        <end position="279"/>
    </location>
</feature>
<reference evidence="2 3" key="1">
    <citation type="journal article" date="2015" name="Genome Announc.">
        <title>Complete Genome Sequence of the Type Strain Corynebacterium mustelae DSM 45274, Isolated from Various Tissues of a Male Ferret with Lethal Sepsis.</title>
        <authorList>
            <person name="Ruckert C."/>
            <person name="Eimer J."/>
            <person name="Winkler A."/>
            <person name="Tauch A."/>
        </authorList>
    </citation>
    <scope>NUCLEOTIDE SEQUENCE [LARGE SCALE GENOMIC DNA]</scope>
    <source>
        <strain evidence="2 3">DSM 45274</strain>
    </source>
</reference>
<keyword evidence="1" id="KW-0472">Membrane</keyword>
<dbReference type="STRING" id="571915.CMUST_15230"/>
<reference evidence="3" key="2">
    <citation type="submission" date="2015-05" db="EMBL/GenBank/DDBJ databases">
        <title>Complete genome sequence of Corynebacterium mustelae DSM 45274, isolated from various tissues of a male ferret with lethal sepsis.</title>
        <authorList>
            <person name="Ruckert C."/>
            <person name="Albersmeier A."/>
            <person name="Winkler A."/>
            <person name="Tauch A."/>
        </authorList>
    </citation>
    <scope>NUCLEOTIDE SEQUENCE [LARGE SCALE GENOMIC DNA]</scope>
    <source>
        <strain evidence="3">DSM 45274</strain>
    </source>
</reference>
<dbReference type="AlphaFoldDB" id="A0A0G3H3K3"/>